<dbReference type="Pfam" id="PF00172">
    <property type="entry name" value="Zn_clus"/>
    <property type="match status" value="1"/>
</dbReference>
<feature type="compositionally biased region" description="Low complexity" evidence="5">
    <location>
        <begin position="651"/>
        <end position="676"/>
    </location>
</feature>
<protein>
    <recommendedName>
        <fullName evidence="6">Zn(2)-C6 fungal-type domain-containing protein</fullName>
    </recommendedName>
</protein>
<keyword evidence="3" id="KW-0804">Transcription</keyword>
<proteinExistence type="predicted"/>
<evidence type="ECO:0000256" key="4">
    <source>
        <dbReference type="ARBA" id="ARBA00023242"/>
    </source>
</evidence>
<dbReference type="AlphaFoldDB" id="A0A0B8N277"/>
<dbReference type="GO" id="GO:0000981">
    <property type="term" value="F:DNA-binding transcription factor activity, RNA polymerase II-specific"/>
    <property type="evidence" value="ECO:0007669"/>
    <property type="project" value="InterPro"/>
</dbReference>
<dbReference type="EMBL" id="DF933800">
    <property type="protein sequence ID" value="GAM33390.1"/>
    <property type="molecule type" value="Genomic_DNA"/>
</dbReference>
<feature type="domain" description="Zn(2)-C6 fungal-type" evidence="6">
    <location>
        <begin position="23"/>
        <end position="54"/>
    </location>
</feature>
<evidence type="ECO:0000259" key="6">
    <source>
        <dbReference type="PROSITE" id="PS50048"/>
    </source>
</evidence>
<feature type="compositionally biased region" description="Low complexity" evidence="5">
    <location>
        <begin position="714"/>
        <end position="725"/>
    </location>
</feature>
<keyword evidence="2" id="KW-0238">DNA-binding</keyword>
<keyword evidence="8" id="KW-1185">Reference proteome</keyword>
<accession>A0A0B8N277</accession>
<evidence type="ECO:0000313" key="8">
    <source>
        <dbReference type="Proteomes" id="UP000053095"/>
    </source>
</evidence>
<dbReference type="InterPro" id="IPR001138">
    <property type="entry name" value="Zn2Cys6_DnaBD"/>
</dbReference>
<sequence length="808" mass="90826">MSAARFLDSQGPPRKKMRKGTKSCIECRRRKIRCTYDSDRPNICNECHSRGFECIDQEHGTVDPKVAGPLSGEQPYSLRERVTQLENVVRDILQRMENTTPSSASASPAAQIDHHTYPPTQTSKHYINEYLEHNPTESGSGRQMTVRVASEIAEGAPISESHQIENAPVLQILNNNIISRTEGTATRNQNIAATQAISPKAIAARNELVKLIPPRADLLRIRDMAASWWSVWFHMFPELLDEDKSILVGERDYFEAPSSPGDVAKFILCHLMCIDQLPAGFDYNSLEMPIVPSEYADRCVNAIDRLIINDEDLCGTLPSLEAILLLSKWYTNIGRPRKAWLMTRRGVELAQLAGLHISTAKEPHPDDKLYDRRLKLWTMLGLNDRFLCMILGLPYAVQERLYRPQVERRLKTEPRNMETYCLQLSLVMGPIIDRNQEDPAKMSIAETLKLEQDMQDHARSMPDHFWQQQVPDKKMSIDEATERLLLPFLFHYMRATLHLPFMLQCHGDRRYQFSREAALESSRNALLAYNMLRSADMMSPYICRLIDFQAFSAAMLIVINVIGYSEDAPNYSPEQDEKDWAIVDATTEVLRHAAMEPAGTVAQQSLLILDGLSKNMETECSAAVSCKVSVPYFGSVTVIPGSKAFKIRNRSSAANQQHQQQQPTPSSTSFSHQSSSIKGSASEQPSPFQLYTPPQSNVDFSNCSVSNCPDQQHNPSLNNPVPSSSHIWDDSSRVQLENIRSLPNVGMIPNAGMSMVNHNNNPDQFAGGFMGGGFLGNNEDLSLWSNIPLDLDLDQGWNLDWTSGVAMQ</sequence>
<keyword evidence="4" id="KW-0539">Nucleus</keyword>
<evidence type="ECO:0000256" key="1">
    <source>
        <dbReference type="ARBA" id="ARBA00023015"/>
    </source>
</evidence>
<dbReference type="PANTHER" id="PTHR47840">
    <property type="entry name" value="ZN(II)2CYS6 TRANSCRIPTION FACTOR (EUROFUNG)-RELATED"/>
    <property type="match status" value="1"/>
</dbReference>
<dbReference type="SMART" id="SM00066">
    <property type="entry name" value="GAL4"/>
    <property type="match status" value="1"/>
</dbReference>
<name>A0A0B8N277_TALPI</name>
<keyword evidence="1" id="KW-0805">Transcription regulation</keyword>
<dbReference type="GO" id="GO:0003677">
    <property type="term" value="F:DNA binding"/>
    <property type="evidence" value="ECO:0007669"/>
    <property type="project" value="UniProtKB-KW"/>
</dbReference>
<reference evidence="8" key="1">
    <citation type="journal article" date="2015" name="Genome Announc.">
        <title>Draft genome sequence of Talaromyces cellulolyticus strain Y-94, a source of lignocellulosic biomass-degrading enzymes.</title>
        <authorList>
            <person name="Fujii T."/>
            <person name="Koike H."/>
            <person name="Sawayama S."/>
            <person name="Yano S."/>
            <person name="Inoue H."/>
        </authorList>
    </citation>
    <scope>NUCLEOTIDE SEQUENCE [LARGE SCALE GENOMIC DNA]</scope>
    <source>
        <strain evidence="8">Y-94</strain>
    </source>
</reference>
<dbReference type="PROSITE" id="PS00463">
    <property type="entry name" value="ZN2_CY6_FUNGAL_1"/>
    <property type="match status" value="1"/>
</dbReference>
<feature type="region of interest" description="Disordered" evidence="5">
    <location>
        <begin position="649"/>
        <end position="728"/>
    </location>
</feature>
<dbReference type="PANTHER" id="PTHR47840:SF1">
    <property type="entry name" value="ZN(II)2CYS6 TRANSCRIPTION FACTOR (EUROFUNG)"/>
    <property type="match status" value="1"/>
</dbReference>
<dbReference type="InterPro" id="IPR036864">
    <property type="entry name" value="Zn2-C6_fun-type_DNA-bd_sf"/>
</dbReference>
<dbReference type="Gene3D" id="4.10.240.10">
    <property type="entry name" value="Zn(2)-C6 fungal-type DNA-binding domain"/>
    <property type="match status" value="1"/>
</dbReference>
<dbReference type="GO" id="GO:0008270">
    <property type="term" value="F:zinc ion binding"/>
    <property type="evidence" value="ECO:0007669"/>
    <property type="project" value="InterPro"/>
</dbReference>
<feature type="region of interest" description="Disordered" evidence="5">
    <location>
        <begin position="1"/>
        <end position="22"/>
    </location>
</feature>
<evidence type="ECO:0000256" key="5">
    <source>
        <dbReference type="SAM" id="MobiDB-lite"/>
    </source>
</evidence>
<dbReference type="PROSITE" id="PS50048">
    <property type="entry name" value="ZN2_CY6_FUNGAL_2"/>
    <property type="match status" value="1"/>
</dbReference>
<evidence type="ECO:0000313" key="7">
    <source>
        <dbReference type="EMBL" id="GAM33390.1"/>
    </source>
</evidence>
<evidence type="ECO:0000256" key="2">
    <source>
        <dbReference type="ARBA" id="ARBA00023125"/>
    </source>
</evidence>
<dbReference type="CDD" id="cd00067">
    <property type="entry name" value="GAL4"/>
    <property type="match status" value="1"/>
</dbReference>
<organism evidence="7 8">
    <name type="scientific">Talaromyces pinophilus</name>
    <name type="common">Penicillium pinophilum</name>
    <dbReference type="NCBI Taxonomy" id="128442"/>
    <lineage>
        <taxon>Eukaryota</taxon>
        <taxon>Fungi</taxon>
        <taxon>Dikarya</taxon>
        <taxon>Ascomycota</taxon>
        <taxon>Pezizomycotina</taxon>
        <taxon>Eurotiomycetes</taxon>
        <taxon>Eurotiomycetidae</taxon>
        <taxon>Eurotiales</taxon>
        <taxon>Trichocomaceae</taxon>
        <taxon>Talaromyces</taxon>
        <taxon>Talaromyces sect. Talaromyces</taxon>
    </lineage>
</organism>
<evidence type="ECO:0000256" key="3">
    <source>
        <dbReference type="ARBA" id="ARBA00023163"/>
    </source>
</evidence>
<feature type="compositionally biased region" description="Polar residues" evidence="5">
    <location>
        <begin position="677"/>
        <end position="713"/>
    </location>
</feature>
<dbReference type="CDD" id="cd12148">
    <property type="entry name" value="fungal_TF_MHR"/>
    <property type="match status" value="1"/>
</dbReference>
<dbReference type="SUPFAM" id="SSF57701">
    <property type="entry name" value="Zn2/Cys6 DNA-binding domain"/>
    <property type="match status" value="1"/>
</dbReference>
<gene>
    <name evidence="7" type="ORF">TCE0_004f00252</name>
</gene>
<dbReference type="Proteomes" id="UP000053095">
    <property type="component" value="Unassembled WGS sequence"/>
</dbReference>